<feature type="transmembrane region" description="Helical" evidence="5">
    <location>
        <begin position="12"/>
        <end position="33"/>
    </location>
</feature>
<reference evidence="7" key="1">
    <citation type="journal article" date="2014" name="Front. Microbiol.">
        <title>High frequency of phylogenetically diverse reductive dehalogenase-homologous genes in deep subseafloor sedimentary metagenomes.</title>
        <authorList>
            <person name="Kawai M."/>
            <person name="Futagami T."/>
            <person name="Toyoda A."/>
            <person name="Takaki Y."/>
            <person name="Nishi S."/>
            <person name="Hori S."/>
            <person name="Arai W."/>
            <person name="Tsubouchi T."/>
            <person name="Morono Y."/>
            <person name="Uchiyama I."/>
            <person name="Ito T."/>
            <person name="Fujiyama A."/>
            <person name="Inagaki F."/>
            <person name="Takami H."/>
        </authorList>
    </citation>
    <scope>NUCLEOTIDE SEQUENCE</scope>
    <source>
        <strain evidence="7">Expedition CK06-06</strain>
    </source>
</reference>
<feature type="domain" description="ABC transmembrane type-1" evidence="6">
    <location>
        <begin position="2"/>
        <end position="81"/>
    </location>
</feature>
<protein>
    <recommendedName>
        <fullName evidence="6">ABC transmembrane type-1 domain-containing protein</fullName>
    </recommendedName>
</protein>
<accession>X1HC33</accession>
<evidence type="ECO:0000256" key="4">
    <source>
        <dbReference type="ARBA" id="ARBA00023136"/>
    </source>
</evidence>
<dbReference type="InterPro" id="IPR000515">
    <property type="entry name" value="MetI-like"/>
</dbReference>
<evidence type="ECO:0000256" key="3">
    <source>
        <dbReference type="ARBA" id="ARBA00022989"/>
    </source>
</evidence>
<dbReference type="PANTHER" id="PTHR43376">
    <property type="entry name" value="OLIGOPEPTIDE TRANSPORT SYSTEM PERMEASE PROTEIN"/>
    <property type="match status" value="1"/>
</dbReference>
<dbReference type="Pfam" id="PF00528">
    <property type="entry name" value="BPD_transp_1"/>
    <property type="match status" value="1"/>
</dbReference>
<comment type="caution">
    <text evidence="7">The sequence shown here is derived from an EMBL/GenBank/DDBJ whole genome shotgun (WGS) entry which is preliminary data.</text>
</comment>
<dbReference type="GO" id="GO:0016020">
    <property type="term" value="C:membrane"/>
    <property type="evidence" value="ECO:0007669"/>
    <property type="project" value="UniProtKB-SubCell"/>
</dbReference>
<dbReference type="EMBL" id="BARU01013970">
    <property type="protein sequence ID" value="GAH42873.1"/>
    <property type="molecule type" value="Genomic_DNA"/>
</dbReference>
<evidence type="ECO:0000256" key="1">
    <source>
        <dbReference type="ARBA" id="ARBA00004141"/>
    </source>
</evidence>
<keyword evidence="4 5" id="KW-0472">Membrane</keyword>
<gene>
    <name evidence="7" type="ORF">S03H2_24919</name>
</gene>
<dbReference type="PANTHER" id="PTHR43376:SF1">
    <property type="entry name" value="OLIGOPEPTIDE TRANSPORT SYSTEM PERMEASE PROTEIN"/>
    <property type="match status" value="1"/>
</dbReference>
<sequence>ARNAMLPVVTQITLSLGFTLGGSIFTETVFSYPGVGLLAYDAVMSRDYPLTQGVLLISALAVILANLFADVIYARLDPRVRF</sequence>
<comment type="subcellular location">
    <subcellularLocation>
        <location evidence="1">Membrane</location>
        <topology evidence="1">Multi-pass membrane protein</topology>
    </subcellularLocation>
</comment>
<evidence type="ECO:0000259" key="6">
    <source>
        <dbReference type="Pfam" id="PF00528"/>
    </source>
</evidence>
<dbReference type="AlphaFoldDB" id="X1HC33"/>
<feature type="transmembrane region" description="Helical" evidence="5">
    <location>
        <begin position="53"/>
        <end position="73"/>
    </location>
</feature>
<proteinExistence type="predicted"/>
<evidence type="ECO:0000256" key="5">
    <source>
        <dbReference type="SAM" id="Phobius"/>
    </source>
</evidence>
<keyword evidence="3 5" id="KW-1133">Transmembrane helix</keyword>
<organism evidence="7">
    <name type="scientific">marine sediment metagenome</name>
    <dbReference type="NCBI Taxonomy" id="412755"/>
    <lineage>
        <taxon>unclassified sequences</taxon>
        <taxon>metagenomes</taxon>
        <taxon>ecological metagenomes</taxon>
    </lineage>
</organism>
<keyword evidence="2 5" id="KW-0812">Transmembrane</keyword>
<evidence type="ECO:0000256" key="2">
    <source>
        <dbReference type="ARBA" id="ARBA00022692"/>
    </source>
</evidence>
<evidence type="ECO:0000313" key="7">
    <source>
        <dbReference type="EMBL" id="GAH42873.1"/>
    </source>
</evidence>
<dbReference type="GO" id="GO:0055085">
    <property type="term" value="P:transmembrane transport"/>
    <property type="evidence" value="ECO:0007669"/>
    <property type="project" value="InterPro"/>
</dbReference>
<feature type="non-terminal residue" evidence="7">
    <location>
        <position position="1"/>
    </location>
</feature>
<name>X1HC33_9ZZZZ</name>